<feature type="transmembrane region" description="Helical" evidence="5">
    <location>
        <begin position="37"/>
        <end position="58"/>
    </location>
</feature>
<feature type="transmembrane region" description="Helical" evidence="5">
    <location>
        <begin position="94"/>
        <end position="120"/>
    </location>
</feature>
<dbReference type="Proteomes" id="UP000317835">
    <property type="component" value="Chromosome"/>
</dbReference>
<dbReference type="GO" id="GO:0005886">
    <property type="term" value="C:plasma membrane"/>
    <property type="evidence" value="ECO:0007669"/>
    <property type="project" value="UniProtKB-SubCell"/>
</dbReference>
<accession>A0A518HBM3</accession>
<protein>
    <recommendedName>
        <fullName evidence="6">Phosphate transport system permease protein</fullName>
    </recommendedName>
</protein>
<feature type="domain" description="ABC transmembrane type-1" evidence="7">
    <location>
        <begin position="95"/>
        <end position="310"/>
    </location>
</feature>
<dbReference type="PANTHER" id="PTHR42727:SF1">
    <property type="entry name" value="PHOSPHATE TRANSPORT SYSTEM PERMEASE"/>
    <property type="match status" value="1"/>
</dbReference>
<dbReference type="PANTHER" id="PTHR42727">
    <property type="entry name" value="PHOSPHATE TRANSPORT SYSTEM PERMEASE PROTEIN"/>
    <property type="match status" value="1"/>
</dbReference>
<dbReference type="AlphaFoldDB" id="A0A518HBM3"/>
<sequence>MTQLPQTTPVSPKLPPRRSWAGRSWFQGVQEVAVPPLIFLCACVTVLTTLGIIAVLGVETVRFFRASGVGLVEFLAGPSLNPKADPPRYGILPLFWGTFVIAFGSSLIALPVGLLSAIFLSEYAPRGLRSVLKPTLELLAGIPTIVYGYLALLLVTPVLKAVLEPAIRVEFYNALSGCVVVGIMIIPMVSSLSEDVLSAVPRGLREAAYGLGATKFEVATRVVLPAGLSGVIASFILAISRAVGETMAVLLAVGVKPQITLNPLRSMETMTAYIVNVMKGEAAVGSAEHLSLYAVGMALFVITLVMNIISGIILKHFREEYD</sequence>
<dbReference type="Gene3D" id="1.10.3720.10">
    <property type="entry name" value="MetI-like"/>
    <property type="match status" value="1"/>
</dbReference>
<dbReference type="EMBL" id="CP036426">
    <property type="protein sequence ID" value="QDV38251.1"/>
    <property type="molecule type" value="Genomic_DNA"/>
</dbReference>
<dbReference type="InterPro" id="IPR011864">
    <property type="entry name" value="Phosphate_PstC"/>
</dbReference>
<comment type="function">
    <text evidence="6">Part of the binding-protein-dependent transport system for phosphate; probably responsible for the translocation of the substrate across the membrane.</text>
</comment>
<feature type="transmembrane region" description="Helical" evidence="5">
    <location>
        <begin position="140"/>
        <end position="159"/>
    </location>
</feature>
<comment type="caution">
    <text evidence="6">Lacks conserved residue(s) required for the propagation of feature annotation.</text>
</comment>
<evidence type="ECO:0000313" key="9">
    <source>
        <dbReference type="Proteomes" id="UP000317835"/>
    </source>
</evidence>
<dbReference type="KEGG" id="tpla:ElP_62020"/>
<evidence type="ECO:0000256" key="1">
    <source>
        <dbReference type="ARBA" id="ARBA00004651"/>
    </source>
</evidence>
<dbReference type="InterPro" id="IPR035906">
    <property type="entry name" value="MetI-like_sf"/>
</dbReference>
<evidence type="ECO:0000256" key="3">
    <source>
        <dbReference type="ARBA" id="ARBA00022989"/>
    </source>
</evidence>
<reference evidence="8 9" key="1">
    <citation type="submission" date="2019-02" db="EMBL/GenBank/DDBJ databases">
        <title>Deep-cultivation of Planctomycetes and their phenomic and genomic characterization uncovers novel biology.</title>
        <authorList>
            <person name="Wiegand S."/>
            <person name="Jogler M."/>
            <person name="Boedeker C."/>
            <person name="Pinto D."/>
            <person name="Vollmers J."/>
            <person name="Rivas-Marin E."/>
            <person name="Kohn T."/>
            <person name="Peeters S.H."/>
            <person name="Heuer A."/>
            <person name="Rast P."/>
            <person name="Oberbeckmann S."/>
            <person name="Bunk B."/>
            <person name="Jeske O."/>
            <person name="Meyerdierks A."/>
            <person name="Storesund J.E."/>
            <person name="Kallscheuer N."/>
            <person name="Luecker S."/>
            <person name="Lage O.M."/>
            <person name="Pohl T."/>
            <person name="Merkel B.J."/>
            <person name="Hornburger P."/>
            <person name="Mueller R.-W."/>
            <person name="Bruemmer F."/>
            <person name="Labrenz M."/>
            <person name="Spormann A.M."/>
            <person name="Op den Camp H."/>
            <person name="Overmann J."/>
            <person name="Amann R."/>
            <person name="Jetten M.S.M."/>
            <person name="Mascher T."/>
            <person name="Medema M.H."/>
            <person name="Devos D.P."/>
            <person name="Kaster A.-K."/>
            <person name="Ovreas L."/>
            <person name="Rohde M."/>
            <person name="Galperin M.Y."/>
            <person name="Jogler C."/>
        </authorList>
    </citation>
    <scope>NUCLEOTIDE SEQUENCE [LARGE SCALE GENOMIC DNA]</scope>
    <source>
        <strain evidence="8 9">ElP</strain>
    </source>
</reference>
<keyword evidence="2 5" id="KW-0812">Transmembrane</keyword>
<keyword evidence="4 5" id="KW-0472">Membrane</keyword>
<keyword evidence="9" id="KW-1185">Reference proteome</keyword>
<feature type="transmembrane region" description="Helical" evidence="5">
    <location>
        <begin position="290"/>
        <end position="314"/>
    </location>
</feature>
<comment type="similarity">
    <text evidence="6">Belongs to the binding-protein-dependent transport system permease family. CysTW subfamily.</text>
</comment>
<name>A0A518HBM3_9BACT</name>
<evidence type="ECO:0000313" key="8">
    <source>
        <dbReference type="EMBL" id="QDV38251.1"/>
    </source>
</evidence>
<evidence type="ECO:0000256" key="2">
    <source>
        <dbReference type="ARBA" id="ARBA00022692"/>
    </source>
</evidence>
<gene>
    <name evidence="8" type="primary">pstC</name>
    <name evidence="8" type="ORF">ElP_62020</name>
</gene>
<comment type="subcellular location">
    <subcellularLocation>
        <location evidence="1 5">Cell membrane</location>
        <topology evidence="1 5">Multi-pass membrane protein</topology>
    </subcellularLocation>
</comment>
<evidence type="ECO:0000256" key="4">
    <source>
        <dbReference type="ARBA" id="ARBA00023136"/>
    </source>
</evidence>
<dbReference type="InterPro" id="IPR000515">
    <property type="entry name" value="MetI-like"/>
</dbReference>
<dbReference type="SUPFAM" id="SSF161098">
    <property type="entry name" value="MetI-like"/>
    <property type="match status" value="1"/>
</dbReference>
<dbReference type="PROSITE" id="PS50928">
    <property type="entry name" value="ABC_TM1"/>
    <property type="match status" value="1"/>
</dbReference>
<dbReference type="RefSeq" id="WP_231749320.1">
    <property type="nucleotide sequence ID" value="NZ_CP036426.1"/>
</dbReference>
<dbReference type="GO" id="GO:0005315">
    <property type="term" value="F:phosphate transmembrane transporter activity"/>
    <property type="evidence" value="ECO:0007669"/>
    <property type="project" value="InterPro"/>
</dbReference>
<dbReference type="CDD" id="cd06261">
    <property type="entry name" value="TM_PBP2"/>
    <property type="match status" value="1"/>
</dbReference>
<organism evidence="8 9">
    <name type="scientific">Tautonia plasticadhaerens</name>
    <dbReference type="NCBI Taxonomy" id="2527974"/>
    <lineage>
        <taxon>Bacteria</taxon>
        <taxon>Pseudomonadati</taxon>
        <taxon>Planctomycetota</taxon>
        <taxon>Planctomycetia</taxon>
        <taxon>Isosphaerales</taxon>
        <taxon>Isosphaeraceae</taxon>
        <taxon>Tautonia</taxon>
    </lineage>
</organism>
<feature type="transmembrane region" description="Helical" evidence="5">
    <location>
        <begin position="171"/>
        <end position="189"/>
    </location>
</feature>
<dbReference type="NCBIfam" id="TIGR02138">
    <property type="entry name" value="phosphate_pstC"/>
    <property type="match status" value="1"/>
</dbReference>
<keyword evidence="5" id="KW-0813">Transport</keyword>
<dbReference type="Pfam" id="PF00528">
    <property type="entry name" value="BPD_transp_1"/>
    <property type="match status" value="1"/>
</dbReference>
<evidence type="ECO:0000256" key="6">
    <source>
        <dbReference type="RuleBase" id="RU363054"/>
    </source>
</evidence>
<proteinExistence type="inferred from homology"/>
<keyword evidence="3 5" id="KW-1133">Transmembrane helix</keyword>
<keyword evidence="6" id="KW-0592">Phosphate transport</keyword>
<evidence type="ECO:0000256" key="5">
    <source>
        <dbReference type="RuleBase" id="RU363032"/>
    </source>
</evidence>
<dbReference type="GO" id="GO:0006817">
    <property type="term" value="P:phosphate ion transport"/>
    <property type="evidence" value="ECO:0007669"/>
    <property type="project" value="UniProtKB-KW"/>
</dbReference>
<evidence type="ECO:0000259" key="7">
    <source>
        <dbReference type="PROSITE" id="PS50928"/>
    </source>
</evidence>
<keyword evidence="6" id="KW-1003">Cell membrane</keyword>